<evidence type="ECO:0000313" key="3">
    <source>
        <dbReference type="EMBL" id="TWG26073.1"/>
    </source>
</evidence>
<keyword evidence="4" id="KW-1185">Reference proteome</keyword>
<keyword evidence="1" id="KW-0472">Membrane</keyword>
<feature type="transmembrane region" description="Helical" evidence="1">
    <location>
        <begin position="149"/>
        <end position="167"/>
    </location>
</feature>
<evidence type="ECO:0000313" key="4">
    <source>
        <dbReference type="Proteomes" id="UP000320239"/>
    </source>
</evidence>
<proteinExistence type="predicted"/>
<dbReference type="RefSeq" id="WP_239082175.1">
    <property type="nucleotide sequence ID" value="NZ_BOMX01000021.1"/>
</dbReference>
<accession>A0A561WQE4</accession>
<dbReference type="SMART" id="SM00014">
    <property type="entry name" value="acidPPc"/>
    <property type="match status" value="1"/>
</dbReference>
<feature type="domain" description="Phosphatidic acid phosphatase type 2/haloperoxidase" evidence="2">
    <location>
        <begin position="93"/>
        <end position="214"/>
    </location>
</feature>
<dbReference type="SUPFAM" id="SSF48317">
    <property type="entry name" value="Acid phosphatase/Vanadium-dependent haloperoxidase"/>
    <property type="match status" value="1"/>
</dbReference>
<gene>
    <name evidence="3" type="ORF">FHX34_1011048</name>
</gene>
<dbReference type="Gene3D" id="1.20.144.10">
    <property type="entry name" value="Phosphatidic acid phosphatase type 2/haloperoxidase"/>
    <property type="match status" value="1"/>
</dbReference>
<dbReference type="Proteomes" id="UP000320239">
    <property type="component" value="Unassembled WGS sequence"/>
</dbReference>
<comment type="caution">
    <text evidence="3">The sequence shown here is derived from an EMBL/GenBank/DDBJ whole genome shotgun (WGS) entry which is preliminary data.</text>
</comment>
<feature type="transmembrane region" description="Helical" evidence="1">
    <location>
        <begin position="95"/>
        <end position="113"/>
    </location>
</feature>
<reference evidence="3 4" key="1">
    <citation type="submission" date="2019-06" db="EMBL/GenBank/DDBJ databases">
        <title>Sequencing the genomes of 1000 actinobacteria strains.</title>
        <authorList>
            <person name="Klenk H.-P."/>
        </authorList>
    </citation>
    <scope>NUCLEOTIDE SEQUENCE [LARGE SCALE GENOMIC DNA]</scope>
    <source>
        <strain evidence="3 4">DSM 43866</strain>
    </source>
</reference>
<feature type="transmembrane region" description="Helical" evidence="1">
    <location>
        <begin position="63"/>
        <end position="83"/>
    </location>
</feature>
<dbReference type="InterPro" id="IPR036938">
    <property type="entry name" value="PAP2/HPO_sf"/>
</dbReference>
<evidence type="ECO:0000259" key="2">
    <source>
        <dbReference type="SMART" id="SM00014"/>
    </source>
</evidence>
<dbReference type="AlphaFoldDB" id="A0A561WQE4"/>
<sequence length="235" mass="26001">MTRTIPARRALPWWPDLLLVAAFVALTGALVDGHLLSLDQRVADWALTHQPAVPYWSARVLNYLGQGGQVLTPVGLILTGLLVHRTRSVRAALPFVAAYVVTYLTIGPMKLFFDRAAPRYPGPFRTEMFNPVASGVESRSFPSGHVGNSLVWFTVFAILAAALLRRALTRGEWFALRVLPVVIVFSTTLYTGFHWLTDSVAGLLLGLVLARLVQRVPWDRVPLPDLRGWERPAGL</sequence>
<dbReference type="Pfam" id="PF01569">
    <property type="entry name" value="PAP2"/>
    <property type="match status" value="1"/>
</dbReference>
<protein>
    <submittedName>
        <fullName evidence="3">PAP2 superfamily protein</fullName>
    </submittedName>
</protein>
<evidence type="ECO:0000256" key="1">
    <source>
        <dbReference type="SAM" id="Phobius"/>
    </source>
</evidence>
<organism evidence="3 4">
    <name type="scientific">Actinoplanes teichomyceticus</name>
    <dbReference type="NCBI Taxonomy" id="1867"/>
    <lineage>
        <taxon>Bacteria</taxon>
        <taxon>Bacillati</taxon>
        <taxon>Actinomycetota</taxon>
        <taxon>Actinomycetes</taxon>
        <taxon>Micromonosporales</taxon>
        <taxon>Micromonosporaceae</taxon>
        <taxon>Actinoplanes</taxon>
    </lineage>
</organism>
<dbReference type="EMBL" id="VIWY01000001">
    <property type="protein sequence ID" value="TWG26073.1"/>
    <property type="molecule type" value="Genomic_DNA"/>
</dbReference>
<name>A0A561WQE4_ACTTI</name>
<keyword evidence="1" id="KW-1133">Transmembrane helix</keyword>
<feature type="transmembrane region" description="Helical" evidence="1">
    <location>
        <begin position="174"/>
        <end position="193"/>
    </location>
</feature>
<keyword evidence="1" id="KW-0812">Transmembrane</keyword>
<dbReference type="InterPro" id="IPR000326">
    <property type="entry name" value="PAP2/HPO"/>
</dbReference>